<dbReference type="Proteomes" id="UP000092659">
    <property type="component" value="Chromosome"/>
</dbReference>
<dbReference type="GO" id="GO:0003959">
    <property type="term" value="F:NADPH dehydrogenase activity"/>
    <property type="evidence" value="ECO:0007669"/>
    <property type="project" value="InterPro"/>
</dbReference>
<name>A0A1B1ANP1_9ACTN</name>
<evidence type="ECO:0000256" key="5">
    <source>
        <dbReference type="ARBA" id="ARBA00023002"/>
    </source>
</evidence>
<proteinExistence type="predicted"/>
<dbReference type="AlphaFoldDB" id="A0A1B1ANP1"/>
<dbReference type="Proteomes" id="UP001519309">
    <property type="component" value="Unassembled WGS sequence"/>
</dbReference>
<dbReference type="KEGG" id="sgs:AVL59_00185"/>
<keyword evidence="2" id="KW-0285">Flavoprotein</keyword>
<dbReference type="PANTHER" id="PTHR43303:SF4">
    <property type="entry name" value="NADPH DEHYDROGENASE C23G7.10C-RELATED"/>
    <property type="match status" value="1"/>
</dbReference>
<keyword evidence="5" id="KW-0560">Oxidoreductase</keyword>
<comment type="cofactor">
    <cofactor evidence="1">
        <name>FMN</name>
        <dbReference type="ChEBI" id="CHEBI:58210"/>
    </cofactor>
</comment>
<organism evidence="7 9">
    <name type="scientific">Streptomyces griseochromogenes</name>
    <dbReference type="NCBI Taxonomy" id="68214"/>
    <lineage>
        <taxon>Bacteria</taxon>
        <taxon>Bacillati</taxon>
        <taxon>Actinomycetota</taxon>
        <taxon>Actinomycetes</taxon>
        <taxon>Kitasatosporales</taxon>
        <taxon>Streptomycetaceae</taxon>
        <taxon>Streptomyces</taxon>
    </lineage>
</organism>
<protein>
    <submittedName>
        <fullName evidence="8">2,4-dienoyl-CoA reductase-like NADH-dependent reductase (Old Yellow Enzyme family)</fullName>
    </submittedName>
    <submittedName>
        <fullName evidence="7">Oxidoreductase</fullName>
    </submittedName>
</protein>
<dbReference type="Pfam" id="PF00724">
    <property type="entry name" value="Oxidored_FMN"/>
    <property type="match status" value="1"/>
</dbReference>
<dbReference type="InterPro" id="IPR001155">
    <property type="entry name" value="OxRdtase_FMN_N"/>
</dbReference>
<dbReference type="OrthoDB" id="3169239at2"/>
<dbReference type="STRING" id="68214.AVL59_00185"/>
<dbReference type="InterPro" id="IPR013785">
    <property type="entry name" value="Aldolase_TIM"/>
</dbReference>
<evidence type="ECO:0000256" key="3">
    <source>
        <dbReference type="ARBA" id="ARBA00022643"/>
    </source>
</evidence>
<dbReference type="GO" id="GO:0050661">
    <property type="term" value="F:NADP binding"/>
    <property type="evidence" value="ECO:0007669"/>
    <property type="project" value="InterPro"/>
</dbReference>
<evidence type="ECO:0000313" key="8">
    <source>
        <dbReference type="EMBL" id="MBP2050886.1"/>
    </source>
</evidence>
<gene>
    <name evidence="7" type="ORF">AVL59_00185</name>
    <name evidence="8" type="ORF">J2Z21_003836</name>
</gene>
<evidence type="ECO:0000256" key="2">
    <source>
        <dbReference type="ARBA" id="ARBA00022630"/>
    </source>
</evidence>
<evidence type="ECO:0000313" key="10">
    <source>
        <dbReference type="Proteomes" id="UP001519309"/>
    </source>
</evidence>
<reference evidence="7 9" key="1">
    <citation type="submission" date="2016-06" db="EMBL/GenBank/DDBJ databases">
        <title>Complete genome sequence of Streptomyces griseochromogenes ATCC 14511, the Blasticidin S producer.</title>
        <authorList>
            <person name="Wu L."/>
        </authorList>
    </citation>
    <scope>NUCLEOTIDE SEQUENCE [LARGE SCALE GENOMIC DNA]</scope>
    <source>
        <strain evidence="7 9">ATCC 14511</strain>
    </source>
</reference>
<accession>A0A1B1ANP1</accession>
<keyword evidence="4" id="KW-0521">NADP</keyword>
<evidence type="ECO:0000256" key="4">
    <source>
        <dbReference type="ARBA" id="ARBA00022857"/>
    </source>
</evidence>
<evidence type="ECO:0000313" key="9">
    <source>
        <dbReference type="Proteomes" id="UP000092659"/>
    </source>
</evidence>
<evidence type="ECO:0000259" key="6">
    <source>
        <dbReference type="Pfam" id="PF00724"/>
    </source>
</evidence>
<dbReference type="CDD" id="cd02932">
    <property type="entry name" value="OYE_YqiM_FMN"/>
    <property type="match status" value="1"/>
</dbReference>
<reference evidence="8 10" key="2">
    <citation type="submission" date="2021-03" db="EMBL/GenBank/DDBJ databases">
        <title>Genomic Encyclopedia of Type Strains, Phase IV (KMG-IV): sequencing the most valuable type-strain genomes for metagenomic binning, comparative biology and taxonomic classification.</title>
        <authorList>
            <person name="Goeker M."/>
        </authorList>
    </citation>
    <scope>NUCLEOTIDE SEQUENCE [LARGE SCALE GENOMIC DNA]</scope>
    <source>
        <strain evidence="8 10">DSM 40499</strain>
    </source>
</reference>
<dbReference type="Gene3D" id="3.20.20.70">
    <property type="entry name" value="Aldolase class I"/>
    <property type="match status" value="1"/>
</dbReference>
<keyword evidence="3" id="KW-0288">FMN</keyword>
<feature type="domain" description="NADH:flavin oxidoreductase/NADH oxidase N-terminal" evidence="6">
    <location>
        <begin position="4"/>
        <end position="350"/>
    </location>
</feature>
<sequence>MSRLFEPIRLRNLTIPNRVWMAPMCQYSAASSGPELGVPNDWHATHLTTRAVGGAGLIMVEATAVNPEGRITPGCLGLWNDRQQEAFRKINDSMLEHGTVPAIQLAHAGRKASTAAPFRGGKPVLPADGGWQTVGPSAVPFGDYPAPDELSTREIAGIVKDFAQAARRALRAGFQAVEVHGAHGFLINSFLSPYSNKRTDGYGGSFENRIRLALEVVDAVGEVWPDDLPMFFRTSATDWLSEDTRDDREGWTGDDTVRLARELVEHGIDLLDVSTGGIAPDARIPVGPGYQVPLAEQVRNETSMLVGAVGKITEPWQAEEILEEGKADVVLLGRELLRNPYWPQHAAAKLGAESNWPDPYGYAV</sequence>
<dbReference type="GO" id="GO:0010181">
    <property type="term" value="F:FMN binding"/>
    <property type="evidence" value="ECO:0007669"/>
    <property type="project" value="InterPro"/>
</dbReference>
<evidence type="ECO:0000256" key="1">
    <source>
        <dbReference type="ARBA" id="ARBA00001917"/>
    </source>
</evidence>
<keyword evidence="10" id="KW-1185">Reference proteome</keyword>
<dbReference type="SUPFAM" id="SSF51395">
    <property type="entry name" value="FMN-linked oxidoreductases"/>
    <property type="match status" value="1"/>
</dbReference>
<dbReference type="EMBL" id="JAGGLP010000007">
    <property type="protein sequence ID" value="MBP2050886.1"/>
    <property type="molecule type" value="Genomic_DNA"/>
</dbReference>
<dbReference type="PANTHER" id="PTHR43303">
    <property type="entry name" value="NADPH DEHYDROGENASE C23G7.10C-RELATED"/>
    <property type="match status" value="1"/>
</dbReference>
<evidence type="ECO:0000313" key="7">
    <source>
        <dbReference type="EMBL" id="ANP48193.1"/>
    </source>
</evidence>
<dbReference type="InterPro" id="IPR044152">
    <property type="entry name" value="YqjM-like"/>
</dbReference>
<dbReference type="RefSeq" id="WP_067299179.1">
    <property type="nucleotide sequence ID" value="NZ_CP016279.1"/>
</dbReference>
<dbReference type="EMBL" id="CP016279">
    <property type="protein sequence ID" value="ANP48193.1"/>
    <property type="molecule type" value="Genomic_DNA"/>
</dbReference>